<proteinExistence type="inferred from homology"/>
<keyword evidence="2 5" id="KW-0964">Secreted</keyword>
<evidence type="ECO:0000259" key="6">
    <source>
        <dbReference type="Pfam" id="PF05375"/>
    </source>
</evidence>
<evidence type="ECO:0000256" key="5">
    <source>
        <dbReference type="PIRNR" id="PIRNR001625"/>
    </source>
</evidence>
<dbReference type="SUPFAM" id="SSF57283">
    <property type="entry name" value="PMP inhibitors"/>
    <property type="match status" value="1"/>
</dbReference>
<evidence type="ECO:0000313" key="7">
    <source>
        <dbReference type="EMBL" id="JAI63384.1"/>
    </source>
</evidence>
<dbReference type="PIRSF" id="PIRSF001625">
    <property type="entry name" value="Prot_inhib_pacifastin"/>
    <property type="match status" value="1"/>
</dbReference>
<keyword evidence="5" id="KW-0646">Protease inhibitor</keyword>
<dbReference type="AlphaFoldDB" id="A0A0N7ZC40"/>
<comment type="similarity">
    <text evidence="4 5">Belongs to the protease inhibitor I19 family.</text>
</comment>
<evidence type="ECO:0000256" key="4">
    <source>
        <dbReference type="ARBA" id="ARBA00029459"/>
    </source>
</evidence>
<dbReference type="InterPro" id="IPR016307">
    <property type="entry name" value="Prtase-inh_pacifastin"/>
</dbReference>
<dbReference type="GO" id="GO:0005576">
    <property type="term" value="C:extracellular region"/>
    <property type="evidence" value="ECO:0007669"/>
    <property type="project" value="UniProtKB-SubCell"/>
</dbReference>
<evidence type="ECO:0000256" key="1">
    <source>
        <dbReference type="ARBA" id="ARBA00004613"/>
    </source>
</evidence>
<dbReference type="Pfam" id="PF05375">
    <property type="entry name" value="Pacifastin_I"/>
    <property type="match status" value="1"/>
</dbReference>
<keyword evidence="3" id="KW-1015">Disulfide bond</keyword>
<sequence>MKTQVVALAVVMVLVVSFMHVHAWCTEGQTGSNGCNTCTCFNTMVICTRRQCGQGKRLGWCEGASGSFWMDNCHQCTCYRGKYQCVLKPDCVTGKKKYPNCKGESLFLYECNNCRCGSNATHPACTKKGCPSQFQKMVLM</sequence>
<dbReference type="InterPro" id="IPR008037">
    <property type="entry name" value="Pacifastin_dom"/>
</dbReference>
<dbReference type="InterPro" id="IPR036201">
    <property type="entry name" value="Pacifastin_dom_sf"/>
</dbReference>
<feature type="chain" id="PRO_5019883562" description="Protease inhibitor" evidence="5">
    <location>
        <begin position="24"/>
        <end position="140"/>
    </location>
</feature>
<evidence type="ECO:0000256" key="2">
    <source>
        <dbReference type="ARBA" id="ARBA00022525"/>
    </source>
</evidence>
<accession>A0A0N7ZC40</accession>
<reference evidence="7" key="1">
    <citation type="submission" date="2015-09" db="EMBL/GenBank/DDBJ databases">
        <title>Scylla olivacea transcriptome.</title>
        <authorList>
            <person name="Ikhwanuddin M."/>
        </authorList>
    </citation>
    <scope>NUCLEOTIDE SEQUENCE</scope>
</reference>
<name>A0A0N7ZC40_SCYOL</name>
<dbReference type="GO" id="GO:0004867">
    <property type="term" value="F:serine-type endopeptidase inhibitor activity"/>
    <property type="evidence" value="ECO:0007669"/>
    <property type="project" value="UniProtKB-UniRule"/>
</dbReference>
<evidence type="ECO:0000256" key="3">
    <source>
        <dbReference type="ARBA" id="ARBA00023157"/>
    </source>
</evidence>
<feature type="domain" description="Pacifastin" evidence="6">
    <location>
        <begin position="101"/>
        <end position="133"/>
    </location>
</feature>
<comment type="subcellular location">
    <subcellularLocation>
        <location evidence="1 5">Secreted</location>
    </subcellularLocation>
</comment>
<keyword evidence="5" id="KW-0722">Serine protease inhibitor</keyword>
<organism evidence="7">
    <name type="scientific">Scylla olivacea</name>
    <name type="common">Orange mud crab</name>
    <name type="synonym">Cancer olivacea</name>
    <dbReference type="NCBI Taxonomy" id="85551"/>
    <lineage>
        <taxon>Eukaryota</taxon>
        <taxon>Metazoa</taxon>
        <taxon>Ecdysozoa</taxon>
        <taxon>Arthropoda</taxon>
        <taxon>Crustacea</taxon>
        <taxon>Multicrustacea</taxon>
        <taxon>Malacostraca</taxon>
        <taxon>Eumalacostraca</taxon>
        <taxon>Eucarida</taxon>
        <taxon>Decapoda</taxon>
        <taxon>Pleocyemata</taxon>
        <taxon>Brachyura</taxon>
        <taxon>Eubrachyura</taxon>
        <taxon>Portunoidea</taxon>
        <taxon>Portunidae</taxon>
        <taxon>Portuninae</taxon>
        <taxon>Scylla</taxon>
    </lineage>
</organism>
<feature type="signal peptide" evidence="5">
    <location>
        <begin position="1"/>
        <end position="23"/>
    </location>
</feature>
<keyword evidence="5" id="KW-0732">Signal</keyword>
<protein>
    <recommendedName>
        <fullName evidence="5">Protease inhibitor</fullName>
    </recommendedName>
</protein>
<dbReference type="EMBL" id="GDRN01073496">
    <property type="protein sequence ID" value="JAI63384.1"/>
    <property type="molecule type" value="Transcribed_RNA"/>
</dbReference>